<evidence type="ECO:0000256" key="2">
    <source>
        <dbReference type="SAM" id="SignalP"/>
    </source>
</evidence>
<reference evidence="3" key="1">
    <citation type="submission" date="2002-07" db="EMBL/GenBank/DDBJ databases">
        <authorList>
            <person name="Praveen S."/>
            <person name="Tripathi S."/>
            <person name="Varma A."/>
        </authorList>
    </citation>
    <scope>NUCLEOTIDE SEQUENCE</scope>
    <source>
        <tissue evidence="3">Leaf</tissue>
    </source>
</reference>
<evidence type="ECO:0000256" key="1">
    <source>
        <dbReference type="SAM" id="MobiDB-lite"/>
    </source>
</evidence>
<organism evidence="3">
    <name type="scientific">Volkameria inermis</name>
    <name type="common">Seaside clerodendrum</name>
    <name type="synonym">Clerodendrum inerme</name>
    <dbReference type="NCBI Taxonomy" id="49994"/>
    <lineage>
        <taxon>Eukaryota</taxon>
        <taxon>Viridiplantae</taxon>
        <taxon>Streptophyta</taxon>
        <taxon>Embryophyta</taxon>
        <taxon>Tracheophyta</taxon>
        <taxon>Spermatophyta</taxon>
        <taxon>Magnoliopsida</taxon>
        <taxon>eudicotyledons</taxon>
        <taxon>Gunneridae</taxon>
        <taxon>Pentapetalae</taxon>
        <taxon>asterids</taxon>
        <taxon>lamiids</taxon>
        <taxon>Lamiales</taxon>
        <taxon>Lamiaceae</taxon>
        <taxon>Ajugoideae</taxon>
        <taxon>Clerodendreae</taxon>
        <taxon>Volkameria</taxon>
    </lineage>
</organism>
<dbReference type="GO" id="GO:0017148">
    <property type="term" value="P:negative regulation of translation"/>
    <property type="evidence" value="ECO:0007669"/>
    <property type="project" value="InterPro"/>
</dbReference>
<dbReference type="SUPFAM" id="SSF56371">
    <property type="entry name" value="Ribosome inactivating proteins (RIP)"/>
    <property type="match status" value="1"/>
</dbReference>
<dbReference type="EMBL" id="AF529299">
    <property type="protein sequence ID" value="AAN07178.1"/>
    <property type="molecule type" value="Genomic_DNA"/>
</dbReference>
<keyword evidence="2" id="KW-0732">Signal</keyword>
<feature type="region of interest" description="Disordered" evidence="1">
    <location>
        <begin position="159"/>
        <end position="264"/>
    </location>
</feature>
<evidence type="ECO:0000313" key="3">
    <source>
        <dbReference type="EMBL" id="AAN07178.1"/>
    </source>
</evidence>
<feature type="chain" id="PRO_5004306540" evidence="2">
    <location>
        <begin position="26"/>
        <end position="290"/>
    </location>
</feature>
<accession>Q8H6H8</accession>
<dbReference type="AlphaFoldDB" id="Q8H6H8"/>
<name>Q8H6H8_VOLIN</name>
<dbReference type="GO" id="GO:0030598">
    <property type="term" value="F:rRNA N-glycosylase activity"/>
    <property type="evidence" value="ECO:0007669"/>
    <property type="project" value="InterPro"/>
</dbReference>
<feature type="signal peptide" evidence="2">
    <location>
        <begin position="1"/>
        <end position="25"/>
    </location>
</feature>
<dbReference type="Gene3D" id="3.40.420.10">
    <property type="entry name" value="Ricin (A subunit), domain 1"/>
    <property type="match status" value="1"/>
</dbReference>
<feature type="compositionally biased region" description="Low complexity" evidence="1">
    <location>
        <begin position="170"/>
        <end position="263"/>
    </location>
</feature>
<dbReference type="InterPro" id="IPR036041">
    <property type="entry name" value="Ribosome-inact_prot_sf"/>
</dbReference>
<dbReference type="InterPro" id="IPR016138">
    <property type="entry name" value="Ribosome_inactivat_prot_sub1"/>
</dbReference>
<sequence>MKAIYLVATMIGLFVLPAMFETAYQTPAIGGASKVGAKDASLRCYGLFTISYITFENGLRHAKDSLMCYGIPMLPYTNTPKYVLYYLDAALAITTTITLRNNRNLYVGYSDPFCRYCRYHIFPDGTRADTLCPNERRVKNINFDSRNYMYEFNRKNLRSISLQRRPRPASPACRSSSASSSSCTPSSPRSPACSPRRRPSSSSWPSRWPRPPASTSRTYRPTSTASRTTRCSTSRPGARSPPRSPRTACSRSRRSSASSATPPWLSKYLLKQQASAPGCAWTRSSRSSPS</sequence>
<proteinExistence type="predicted"/>
<protein>
    <submittedName>
        <fullName evidence="3">Crip-31</fullName>
    </submittedName>
</protein>